<dbReference type="EMBL" id="GDJX01019477">
    <property type="protein sequence ID" value="JAT48459.1"/>
    <property type="molecule type" value="Transcribed_RNA"/>
</dbReference>
<dbReference type="Pfam" id="PF23559">
    <property type="entry name" value="WHD_DRP"/>
    <property type="match status" value="1"/>
</dbReference>
<evidence type="ECO:0000256" key="1">
    <source>
        <dbReference type="ARBA" id="ARBA00022821"/>
    </source>
</evidence>
<feature type="domain" description="Disease resistance protein winged helix" evidence="4">
    <location>
        <begin position="341"/>
        <end position="404"/>
    </location>
</feature>
<gene>
    <name evidence="5" type="primary">RGA3_14</name>
    <name evidence="5" type="ORF">g.11123</name>
</gene>
<dbReference type="InterPro" id="IPR044974">
    <property type="entry name" value="Disease_R_plants"/>
</dbReference>
<dbReference type="Gene3D" id="1.10.8.430">
    <property type="entry name" value="Helical domain of apoptotic protease-activating factors"/>
    <property type="match status" value="1"/>
</dbReference>
<sequence length="430" mass="48334">GGRVRVRGPAPPGGVPAAGSGELSFRLELSRRIGERGVDMSWMPPHPDLSRSTVMETGPILPDPYVFGRDEVKNKLIGLLLGTTTTTATASSSSAVRPTSLSVVSLVGMGGLGKTTLSQWVYNSKPIQEHFHLRMWVWVSREFDLTRVTKQILQHLVDPQSGVQKLDNLNVLQEILVERLKGKRFLLILDDVWEKDITIWRQFSAPLALGDTGSRVLLTTRDASVANAVRSVKIELDCLSSDDCWSIFEKHAFAGAQSHSSRQNLEPIGKEIVRKLKGVPLAATAIGGLLRFEPEESKWRDVLQNELWESEQVEQGIFPALKLSYEYLPLHLKQCFAYCSLFHKGYNYDVLELVQQWMAHGYVPPPGRRPMEDVGRGFFNELFNRSLIQLVNGRYVIHHLLHDLGQLILREDFHQMGPGQVHRIPEDAHS</sequence>
<feature type="region of interest" description="Disordered" evidence="2">
    <location>
        <begin position="1"/>
        <end position="21"/>
    </location>
</feature>
<feature type="non-terminal residue" evidence="5">
    <location>
        <position position="1"/>
    </location>
</feature>
<dbReference type="GO" id="GO:0043531">
    <property type="term" value="F:ADP binding"/>
    <property type="evidence" value="ECO:0007669"/>
    <property type="project" value="InterPro"/>
</dbReference>
<dbReference type="GO" id="GO:0098542">
    <property type="term" value="P:defense response to other organism"/>
    <property type="evidence" value="ECO:0007669"/>
    <property type="project" value="TreeGrafter"/>
</dbReference>
<evidence type="ECO:0000313" key="5">
    <source>
        <dbReference type="EMBL" id="JAT48459.1"/>
    </source>
</evidence>
<evidence type="ECO:0000259" key="3">
    <source>
        <dbReference type="Pfam" id="PF00931"/>
    </source>
</evidence>
<dbReference type="PRINTS" id="PR00364">
    <property type="entry name" value="DISEASERSIST"/>
</dbReference>
<dbReference type="PANTHER" id="PTHR23155">
    <property type="entry name" value="DISEASE RESISTANCE PROTEIN RP"/>
    <property type="match status" value="1"/>
</dbReference>
<keyword evidence="1" id="KW-0611">Plant defense</keyword>
<evidence type="ECO:0000256" key="2">
    <source>
        <dbReference type="SAM" id="MobiDB-lite"/>
    </source>
</evidence>
<reference evidence="5" key="1">
    <citation type="submission" date="2015-07" db="EMBL/GenBank/DDBJ databases">
        <title>Transcriptome Assembly of Anthurium amnicola.</title>
        <authorList>
            <person name="Suzuki J."/>
        </authorList>
    </citation>
    <scope>NUCLEOTIDE SEQUENCE</scope>
</reference>
<feature type="non-terminal residue" evidence="5">
    <location>
        <position position="430"/>
    </location>
</feature>
<organism evidence="5">
    <name type="scientific">Anthurium amnicola</name>
    <dbReference type="NCBI Taxonomy" id="1678845"/>
    <lineage>
        <taxon>Eukaryota</taxon>
        <taxon>Viridiplantae</taxon>
        <taxon>Streptophyta</taxon>
        <taxon>Embryophyta</taxon>
        <taxon>Tracheophyta</taxon>
        <taxon>Spermatophyta</taxon>
        <taxon>Magnoliopsida</taxon>
        <taxon>Liliopsida</taxon>
        <taxon>Araceae</taxon>
        <taxon>Pothoideae</taxon>
        <taxon>Potheae</taxon>
        <taxon>Anthurium</taxon>
    </lineage>
</organism>
<protein>
    <submittedName>
        <fullName evidence="5">Putative disease resistance protein RGA3</fullName>
    </submittedName>
</protein>
<dbReference type="AlphaFoldDB" id="A0A1D1Y1E8"/>
<name>A0A1D1Y1E8_9ARAE</name>
<feature type="domain" description="NB-ARC" evidence="3">
    <location>
        <begin position="100"/>
        <end position="255"/>
    </location>
</feature>
<dbReference type="SUPFAM" id="SSF52540">
    <property type="entry name" value="P-loop containing nucleoside triphosphate hydrolases"/>
    <property type="match status" value="1"/>
</dbReference>
<dbReference type="InterPro" id="IPR002182">
    <property type="entry name" value="NB-ARC"/>
</dbReference>
<dbReference type="InterPro" id="IPR027417">
    <property type="entry name" value="P-loop_NTPase"/>
</dbReference>
<dbReference type="Pfam" id="PF00931">
    <property type="entry name" value="NB-ARC"/>
    <property type="match status" value="1"/>
</dbReference>
<evidence type="ECO:0000259" key="4">
    <source>
        <dbReference type="Pfam" id="PF23559"/>
    </source>
</evidence>
<proteinExistence type="predicted"/>
<dbReference type="PANTHER" id="PTHR23155:SF1205">
    <property type="entry name" value="DISEASE RESISTANCE PROTEIN RPM1"/>
    <property type="match status" value="1"/>
</dbReference>
<dbReference type="Gene3D" id="3.40.50.300">
    <property type="entry name" value="P-loop containing nucleotide triphosphate hydrolases"/>
    <property type="match status" value="1"/>
</dbReference>
<dbReference type="FunFam" id="3.40.50.300:FF:001091">
    <property type="entry name" value="Probable disease resistance protein At1g61300"/>
    <property type="match status" value="1"/>
</dbReference>
<dbReference type="InterPro" id="IPR042197">
    <property type="entry name" value="Apaf_helical"/>
</dbReference>
<dbReference type="InterPro" id="IPR058922">
    <property type="entry name" value="WHD_DRP"/>
</dbReference>
<accession>A0A1D1Y1E8</accession>